<dbReference type="EMBL" id="JARGDH010000002">
    <property type="protein sequence ID" value="KAL0277366.1"/>
    <property type="molecule type" value="Genomic_DNA"/>
</dbReference>
<dbReference type="InterPro" id="IPR036772">
    <property type="entry name" value="SRCR-like_dom_sf"/>
</dbReference>
<dbReference type="SUPFAM" id="SSF56487">
    <property type="entry name" value="SRCR-like"/>
    <property type="match status" value="2"/>
</dbReference>
<feature type="disulfide bond" evidence="16">
    <location>
        <begin position="75"/>
        <end position="139"/>
    </location>
</feature>
<dbReference type="InterPro" id="IPR019828">
    <property type="entry name" value="Lysyl_oxidase_CS"/>
</dbReference>
<keyword evidence="13" id="KW-0325">Glycoprotein</keyword>
<keyword evidence="10" id="KW-0560">Oxidoreductase</keyword>
<evidence type="ECO:0000256" key="16">
    <source>
        <dbReference type="PROSITE-ProRule" id="PRU00196"/>
    </source>
</evidence>
<evidence type="ECO:0000256" key="9">
    <source>
        <dbReference type="ARBA" id="ARBA00022772"/>
    </source>
</evidence>
<evidence type="ECO:0000256" key="3">
    <source>
        <dbReference type="ARBA" id="ARBA00007492"/>
    </source>
</evidence>
<feature type="chain" id="PRO_5043643520" description="protein-lysine 6-oxidase" evidence="17">
    <location>
        <begin position="21"/>
        <end position="496"/>
    </location>
</feature>
<comment type="cofactor">
    <cofactor evidence="1">
        <name>Cu cation</name>
        <dbReference type="ChEBI" id="CHEBI:23378"/>
    </cofactor>
</comment>
<evidence type="ECO:0000256" key="12">
    <source>
        <dbReference type="ARBA" id="ARBA00023157"/>
    </source>
</evidence>
<dbReference type="PANTHER" id="PTHR45817">
    <property type="entry name" value="LYSYL OXIDASE-LIKE-RELATED"/>
    <property type="match status" value="1"/>
</dbReference>
<dbReference type="GO" id="GO:0016020">
    <property type="term" value="C:membrane"/>
    <property type="evidence" value="ECO:0007669"/>
    <property type="project" value="InterPro"/>
</dbReference>
<evidence type="ECO:0000256" key="10">
    <source>
        <dbReference type="ARBA" id="ARBA00023002"/>
    </source>
</evidence>
<evidence type="ECO:0000256" key="4">
    <source>
        <dbReference type="ARBA" id="ARBA00022477"/>
    </source>
</evidence>
<sequence>MCAQYCKFFLILLFLTSSLAENSSYHRAREYKKNLIKKYMKKIRKQEGIIRLVNGRGDFEGNVEIHHMGKWGSVCDDEWDMAEADVVCRYLGYEKAKNATHNSFFGTSRKRIWMDNLLCDGKEKTLSQCRFDGWGKSDCTESEGAGVICESDEELLLQPTEAPKPPKTVIKEKAKDHVRVRLRGGRLYNEGRVEVQIGDSDWGVICGDGWGLLEAMVVCRELNLGYANAAIQTDFFGGNRSQIILSGVQCQGTEKSLSDCLHQEMRQVSCPGKAENIAAVLCTNTMADLVIDHEEMMRTIHLEDRQLFFLQCAMEENCLASQAYQIQKENSYNWHLETRRLLRFTARIMNIGTADFRPFVPKHLWEWHACHMHYHSMEVFATFDILDKNGVKVAEGHKASFCLEDNQCLPGIEPVFACANYGDQGISVNCSDIYRHNIDCQWIDITELDPGVYRIKVSINPEYKVAEMTFENNAALCTLYYNESYAYVNNCTLQRP</sequence>
<comment type="caution">
    <text evidence="16">Lacks conserved residue(s) required for the propagation of feature annotation.</text>
</comment>
<evidence type="ECO:0000256" key="14">
    <source>
        <dbReference type="ARBA" id="ARBA00038869"/>
    </source>
</evidence>
<feature type="domain" description="SRCR" evidence="18">
    <location>
        <begin position="180"/>
        <end position="283"/>
    </location>
</feature>
<evidence type="ECO:0000256" key="2">
    <source>
        <dbReference type="ARBA" id="ARBA00004239"/>
    </source>
</evidence>
<keyword evidence="5" id="KW-0964">Secreted</keyword>
<feature type="disulfide bond" evidence="16">
    <location>
        <begin position="206"/>
        <end position="270"/>
    </location>
</feature>
<dbReference type="PROSITE" id="PS50287">
    <property type="entry name" value="SRCR_2"/>
    <property type="match status" value="2"/>
</dbReference>
<dbReference type="PRINTS" id="PR00074">
    <property type="entry name" value="LYSYLOXIDASE"/>
</dbReference>
<dbReference type="GO" id="GO:0004720">
    <property type="term" value="F:protein-lysine 6-oxidase activity"/>
    <property type="evidence" value="ECO:0007669"/>
    <property type="project" value="UniProtKB-EC"/>
</dbReference>
<evidence type="ECO:0000256" key="1">
    <source>
        <dbReference type="ARBA" id="ARBA00001935"/>
    </source>
</evidence>
<evidence type="ECO:0000256" key="13">
    <source>
        <dbReference type="ARBA" id="ARBA00023180"/>
    </source>
</evidence>
<comment type="subcellular location">
    <subcellularLocation>
        <location evidence="2">Secreted</location>
        <location evidence="2">Extracellular space</location>
    </subcellularLocation>
</comment>
<dbReference type="FunFam" id="3.10.250.10:FF:000008">
    <property type="entry name" value="Lysyl oxidase homolog 2"/>
    <property type="match status" value="1"/>
</dbReference>
<dbReference type="FunFam" id="3.10.250.10:FF:000001">
    <property type="entry name" value="Lysyl oxidase 4 isoform X1"/>
    <property type="match status" value="1"/>
</dbReference>
<dbReference type="PRINTS" id="PR00258">
    <property type="entry name" value="SPERACTRCPTR"/>
</dbReference>
<dbReference type="PROSITE" id="PS00420">
    <property type="entry name" value="SRCR_1"/>
    <property type="match status" value="1"/>
</dbReference>
<comment type="similarity">
    <text evidence="3">Belongs to the lysyl oxidase family.</text>
</comment>
<evidence type="ECO:0000313" key="19">
    <source>
        <dbReference type="EMBL" id="KAL0277366.1"/>
    </source>
</evidence>
<evidence type="ECO:0000256" key="5">
    <source>
        <dbReference type="ARBA" id="ARBA00022525"/>
    </source>
</evidence>
<keyword evidence="9" id="KW-0801">TPQ</keyword>
<keyword evidence="11" id="KW-0186">Copper</keyword>
<dbReference type="Gene3D" id="3.10.250.10">
    <property type="entry name" value="SRCR-like domain"/>
    <property type="match status" value="2"/>
</dbReference>
<dbReference type="InterPro" id="IPR001695">
    <property type="entry name" value="Lysyl_oxidase"/>
</dbReference>
<evidence type="ECO:0000256" key="17">
    <source>
        <dbReference type="SAM" id="SignalP"/>
    </source>
</evidence>
<proteinExistence type="inferred from homology"/>
<dbReference type="Pfam" id="PF01186">
    <property type="entry name" value="Lysyl_oxidase"/>
    <property type="match status" value="1"/>
</dbReference>
<accession>A0AAW2I605</accession>
<gene>
    <name evidence="19" type="ORF">PYX00_004683</name>
</gene>
<evidence type="ECO:0000256" key="6">
    <source>
        <dbReference type="ARBA" id="ARBA00022723"/>
    </source>
</evidence>
<dbReference type="GO" id="GO:0005507">
    <property type="term" value="F:copper ion binding"/>
    <property type="evidence" value="ECO:0007669"/>
    <property type="project" value="InterPro"/>
</dbReference>
<keyword evidence="6" id="KW-0479">Metal-binding</keyword>
<feature type="disulfide bond" evidence="16">
    <location>
        <begin position="88"/>
        <end position="149"/>
    </location>
</feature>
<keyword evidence="8" id="KW-0677">Repeat</keyword>
<keyword evidence="4" id="KW-0886">LTQ</keyword>
<comment type="catalytic activity">
    <reaction evidence="15">
        <text>L-lysyl-[protein] + O2 + H2O = (S)-2-amino-6-oxohexanoyl-[protein] + H2O2 + NH4(+)</text>
        <dbReference type="Rhea" id="RHEA:24544"/>
        <dbReference type="Rhea" id="RHEA-COMP:9752"/>
        <dbReference type="Rhea" id="RHEA-COMP:12448"/>
        <dbReference type="ChEBI" id="CHEBI:15377"/>
        <dbReference type="ChEBI" id="CHEBI:15379"/>
        <dbReference type="ChEBI" id="CHEBI:16240"/>
        <dbReference type="ChEBI" id="CHEBI:28938"/>
        <dbReference type="ChEBI" id="CHEBI:29969"/>
        <dbReference type="ChEBI" id="CHEBI:131803"/>
        <dbReference type="EC" id="1.4.3.13"/>
    </reaction>
</comment>
<feature type="disulfide bond" evidence="16">
    <location>
        <begin position="250"/>
        <end position="260"/>
    </location>
</feature>
<feature type="disulfide bond" evidence="16">
    <location>
        <begin position="119"/>
        <end position="129"/>
    </location>
</feature>
<organism evidence="19">
    <name type="scientific">Menopon gallinae</name>
    <name type="common">poultry shaft louse</name>
    <dbReference type="NCBI Taxonomy" id="328185"/>
    <lineage>
        <taxon>Eukaryota</taxon>
        <taxon>Metazoa</taxon>
        <taxon>Ecdysozoa</taxon>
        <taxon>Arthropoda</taxon>
        <taxon>Hexapoda</taxon>
        <taxon>Insecta</taxon>
        <taxon>Pterygota</taxon>
        <taxon>Neoptera</taxon>
        <taxon>Paraneoptera</taxon>
        <taxon>Psocodea</taxon>
        <taxon>Troctomorpha</taxon>
        <taxon>Phthiraptera</taxon>
        <taxon>Amblycera</taxon>
        <taxon>Menoponidae</taxon>
        <taxon>Menopon</taxon>
    </lineage>
</organism>
<evidence type="ECO:0000256" key="8">
    <source>
        <dbReference type="ARBA" id="ARBA00022737"/>
    </source>
</evidence>
<feature type="signal peptide" evidence="17">
    <location>
        <begin position="1"/>
        <end position="20"/>
    </location>
</feature>
<dbReference type="PROSITE" id="PS00926">
    <property type="entry name" value="LYSYL_OXIDASE"/>
    <property type="match status" value="1"/>
</dbReference>
<dbReference type="AlphaFoldDB" id="A0AAW2I605"/>
<dbReference type="EC" id="1.4.3.13" evidence="14"/>
<name>A0AAW2I605_9NEOP</name>
<keyword evidence="7 17" id="KW-0732">Signal</keyword>
<evidence type="ECO:0000256" key="15">
    <source>
        <dbReference type="ARBA" id="ARBA00047861"/>
    </source>
</evidence>
<feature type="domain" description="SRCR" evidence="18">
    <location>
        <begin position="50"/>
        <end position="150"/>
    </location>
</feature>
<dbReference type="Pfam" id="PF00530">
    <property type="entry name" value="SRCR"/>
    <property type="match status" value="2"/>
</dbReference>
<comment type="caution">
    <text evidence="19">The sequence shown here is derived from an EMBL/GenBank/DDBJ whole genome shotgun (WGS) entry which is preliminary data.</text>
</comment>
<protein>
    <recommendedName>
        <fullName evidence="14">protein-lysine 6-oxidase</fullName>
        <ecNumber evidence="14">1.4.3.13</ecNumber>
    </recommendedName>
</protein>
<dbReference type="PANTHER" id="PTHR45817:SF4">
    <property type="entry name" value="LYSYL OXIDASE-LIKE-RELATED"/>
    <property type="match status" value="1"/>
</dbReference>
<evidence type="ECO:0000256" key="7">
    <source>
        <dbReference type="ARBA" id="ARBA00022729"/>
    </source>
</evidence>
<reference evidence="19" key="1">
    <citation type="journal article" date="2024" name="Gigascience">
        <title>Chromosome-level genome of the poultry shaft louse Menopon gallinae provides insight into the host-switching and adaptive evolution of parasitic lice.</title>
        <authorList>
            <person name="Xu Y."/>
            <person name="Ma L."/>
            <person name="Liu S."/>
            <person name="Liang Y."/>
            <person name="Liu Q."/>
            <person name="He Z."/>
            <person name="Tian L."/>
            <person name="Duan Y."/>
            <person name="Cai W."/>
            <person name="Li H."/>
            <person name="Song F."/>
        </authorList>
    </citation>
    <scope>NUCLEOTIDE SEQUENCE</scope>
    <source>
        <strain evidence="19">Cailab_2023a</strain>
    </source>
</reference>
<evidence type="ECO:0000259" key="18">
    <source>
        <dbReference type="PROSITE" id="PS50287"/>
    </source>
</evidence>
<dbReference type="SMART" id="SM00202">
    <property type="entry name" value="SR"/>
    <property type="match status" value="2"/>
</dbReference>
<evidence type="ECO:0000256" key="11">
    <source>
        <dbReference type="ARBA" id="ARBA00023008"/>
    </source>
</evidence>
<keyword evidence="12 16" id="KW-1015">Disulfide bond</keyword>
<dbReference type="GO" id="GO:0005615">
    <property type="term" value="C:extracellular space"/>
    <property type="evidence" value="ECO:0007669"/>
    <property type="project" value="TreeGrafter"/>
</dbReference>
<dbReference type="InterPro" id="IPR050912">
    <property type="entry name" value="LOX-like_protein"/>
</dbReference>
<dbReference type="InterPro" id="IPR001190">
    <property type="entry name" value="SRCR"/>
</dbReference>